<reference evidence="2 3" key="1">
    <citation type="submission" date="2023-10" db="EMBL/GenBank/DDBJ databases">
        <title>Genomes of two closely related lineages of the louse Polyplax serrata with different host specificities.</title>
        <authorList>
            <person name="Martinu J."/>
            <person name="Tarabai H."/>
            <person name="Stefka J."/>
            <person name="Hypsa V."/>
        </authorList>
    </citation>
    <scope>NUCLEOTIDE SEQUENCE [LARGE SCALE GENOMIC DNA]</scope>
    <source>
        <strain evidence="2">HR10_N</strain>
    </source>
</reference>
<organism evidence="2 3">
    <name type="scientific">Polyplax serrata</name>
    <name type="common">Common mouse louse</name>
    <dbReference type="NCBI Taxonomy" id="468196"/>
    <lineage>
        <taxon>Eukaryota</taxon>
        <taxon>Metazoa</taxon>
        <taxon>Ecdysozoa</taxon>
        <taxon>Arthropoda</taxon>
        <taxon>Hexapoda</taxon>
        <taxon>Insecta</taxon>
        <taxon>Pterygota</taxon>
        <taxon>Neoptera</taxon>
        <taxon>Paraneoptera</taxon>
        <taxon>Psocodea</taxon>
        <taxon>Troctomorpha</taxon>
        <taxon>Phthiraptera</taxon>
        <taxon>Anoplura</taxon>
        <taxon>Polyplacidae</taxon>
        <taxon>Polyplax</taxon>
    </lineage>
</organism>
<sequence>MQPYGRAKEIERNENGEDTRRKKMKNCLVLLEFWQFNRKHSELILPLPNAFAFVCQTEETSPERGKRERFNEAEKFQVNFRANNWKKRKVGDGMTPIPSRRRVHNEYTNSLKNIGKMGKMKRNLSKTERKKERKRRWIRSKREQTGRSKKTTLNWRSTEAGNSDREEGRKRGREKDRQASKRMKGRHRERQQQTN</sequence>
<feature type="compositionally biased region" description="Polar residues" evidence="1">
    <location>
        <begin position="151"/>
        <end position="161"/>
    </location>
</feature>
<comment type="caution">
    <text evidence="2">The sequence shown here is derived from an EMBL/GenBank/DDBJ whole genome shotgun (WGS) entry which is preliminary data.</text>
</comment>
<gene>
    <name evidence="2" type="ORF">RUM43_008293</name>
</gene>
<evidence type="ECO:0000313" key="3">
    <source>
        <dbReference type="Proteomes" id="UP001372834"/>
    </source>
</evidence>
<feature type="compositionally biased region" description="Basic and acidic residues" evidence="1">
    <location>
        <begin position="162"/>
        <end position="179"/>
    </location>
</feature>
<dbReference type="AlphaFoldDB" id="A0AAN8PEJ9"/>
<feature type="compositionally biased region" description="Basic residues" evidence="1">
    <location>
        <begin position="180"/>
        <end position="189"/>
    </location>
</feature>
<protein>
    <submittedName>
        <fullName evidence="2">Uncharacterized protein</fullName>
    </submittedName>
</protein>
<name>A0AAN8PEJ9_POLSC</name>
<feature type="region of interest" description="Disordered" evidence="1">
    <location>
        <begin position="89"/>
        <end position="195"/>
    </location>
</feature>
<accession>A0AAN8PEJ9</accession>
<proteinExistence type="predicted"/>
<dbReference type="EMBL" id="JAWJWE010000003">
    <property type="protein sequence ID" value="KAK6640016.1"/>
    <property type="molecule type" value="Genomic_DNA"/>
</dbReference>
<dbReference type="Proteomes" id="UP001372834">
    <property type="component" value="Unassembled WGS sequence"/>
</dbReference>
<evidence type="ECO:0000256" key="1">
    <source>
        <dbReference type="SAM" id="MobiDB-lite"/>
    </source>
</evidence>
<evidence type="ECO:0000313" key="2">
    <source>
        <dbReference type="EMBL" id="KAK6640016.1"/>
    </source>
</evidence>